<evidence type="ECO:0000313" key="1">
    <source>
        <dbReference type="EMBL" id="PWN54297.1"/>
    </source>
</evidence>
<dbReference type="EMBL" id="KZ819689">
    <property type="protein sequence ID" value="PWN54297.1"/>
    <property type="molecule type" value="Genomic_DNA"/>
</dbReference>
<dbReference type="Proteomes" id="UP000245626">
    <property type="component" value="Unassembled WGS sequence"/>
</dbReference>
<gene>
    <name evidence="1" type="ORF">IE53DRAFT_376644</name>
</gene>
<name>A0ACD0P8H1_9BASI</name>
<evidence type="ECO:0000313" key="2">
    <source>
        <dbReference type="Proteomes" id="UP000245626"/>
    </source>
</evidence>
<sequence length="304" mass="33075">MEEKIQQHPPQVLAVKGAGASSIKSTFSSIASKALTKPSLSAFLSKRKKSIPRADPLVFIFGFSALVYALLLYFELLHAMIQGGDPRLPVPSSSLLDPMTPKEQAAAQGEANSSATEGGKGQERGGERLKRTESNPMMTTTLEQEPIEGAMRRSVSTPPLVPDQPLSAFSSSSPPPSVQHNFQRRSNAAQAGGGHKIPSETLGHRDEREGSKDSEMTENTLESKSYDIITPPESPRNIRREETKSKLDKDVSGSRAQYEHATLRAERKGKEEQVVEAEAPSVSKEFKLVKEDPIYESSEGDSSD</sequence>
<proteinExistence type="predicted"/>
<accession>A0ACD0P8H1</accession>
<organism evidence="1 2">
    <name type="scientific">Violaceomyces palustris</name>
    <dbReference type="NCBI Taxonomy" id="1673888"/>
    <lineage>
        <taxon>Eukaryota</taxon>
        <taxon>Fungi</taxon>
        <taxon>Dikarya</taxon>
        <taxon>Basidiomycota</taxon>
        <taxon>Ustilaginomycotina</taxon>
        <taxon>Ustilaginomycetes</taxon>
        <taxon>Violaceomycetales</taxon>
        <taxon>Violaceomycetaceae</taxon>
        <taxon>Violaceomyces</taxon>
    </lineage>
</organism>
<reference evidence="1 2" key="1">
    <citation type="journal article" date="2018" name="Mol. Biol. Evol.">
        <title>Broad Genomic Sampling Reveals a Smut Pathogenic Ancestry of the Fungal Clade Ustilaginomycotina.</title>
        <authorList>
            <person name="Kijpornyongpan T."/>
            <person name="Mondo S.J."/>
            <person name="Barry K."/>
            <person name="Sandor L."/>
            <person name="Lee J."/>
            <person name="Lipzen A."/>
            <person name="Pangilinan J."/>
            <person name="LaButti K."/>
            <person name="Hainaut M."/>
            <person name="Henrissat B."/>
            <person name="Grigoriev I.V."/>
            <person name="Spatafora J.W."/>
            <person name="Aime M.C."/>
        </authorList>
    </citation>
    <scope>NUCLEOTIDE SEQUENCE [LARGE SCALE GENOMIC DNA]</scope>
    <source>
        <strain evidence="1 2">SA 807</strain>
    </source>
</reference>
<keyword evidence="2" id="KW-1185">Reference proteome</keyword>
<protein>
    <submittedName>
        <fullName evidence="1">Uncharacterized protein</fullName>
    </submittedName>
</protein>